<dbReference type="EMBL" id="NMQT01000031">
    <property type="protein sequence ID" value="OXM57051.1"/>
    <property type="molecule type" value="Genomic_DNA"/>
</dbReference>
<gene>
    <name evidence="1" type="ORF">CFP71_09960</name>
</gene>
<protein>
    <submittedName>
        <fullName evidence="1">Uncharacterized protein</fullName>
    </submittedName>
</protein>
<sequence>MTIAPLAPASRCNPALWSPGPGYAELLIPTAWVRPLGADECEVVIVGDADALGDEPVLLSGVLSATLVSLADYWLDSPAELRLLVHRGLLQSHAISAEHPALAVLARALRGDETVALPSPARLPALR</sequence>
<name>A0A229SE63_9PSEU</name>
<comment type="caution">
    <text evidence="1">The sequence shown here is derived from an EMBL/GenBank/DDBJ whole genome shotgun (WGS) entry which is preliminary data.</text>
</comment>
<evidence type="ECO:0000313" key="2">
    <source>
        <dbReference type="Proteomes" id="UP000215223"/>
    </source>
</evidence>
<accession>A0A229SE63</accession>
<reference evidence="1 2" key="1">
    <citation type="submission" date="2017-07" db="EMBL/GenBank/DDBJ databases">
        <title>Amycolatopsis thailandensis Genome sequencing and assembly.</title>
        <authorList>
            <person name="Kaur N."/>
            <person name="Mayilraj S."/>
        </authorList>
    </citation>
    <scope>NUCLEOTIDE SEQUENCE [LARGE SCALE GENOMIC DNA]</scope>
    <source>
        <strain evidence="1 2">JCM 16380</strain>
    </source>
</reference>
<keyword evidence="2" id="KW-1185">Reference proteome</keyword>
<organism evidence="1 2">
    <name type="scientific">Amycolatopsis thailandensis</name>
    <dbReference type="NCBI Taxonomy" id="589330"/>
    <lineage>
        <taxon>Bacteria</taxon>
        <taxon>Bacillati</taxon>
        <taxon>Actinomycetota</taxon>
        <taxon>Actinomycetes</taxon>
        <taxon>Pseudonocardiales</taxon>
        <taxon>Pseudonocardiaceae</taxon>
        <taxon>Amycolatopsis</taxon>
    </lineage>
</organism>
<dbReference type="AlphaFoldDB" id="A0A229SE63"/>
<dbReference type="RefSeq" id="WP_093933547.1">
    <property type="nucleotide sequence ID" value="NZ_NMQT01000031.1"/>
</dbReference>
<dbReference type="Proteomes" id="UP000215223">
    <property type="component" value="Unassembled WGS sequence"/>
</dbReference>
<evidence type="ECO:0000313" key="1">
    <source>
        <dbReference type="EMBL" id="OXM57051.1"/>
    </source>
</evidence>
<proteinExistence type="predicted"/>
<dbReference type="OrthoDB" id="9931649at2"/>